<sequence>MKNEKKKPKSDTHAAFTVSESSNKREVSWIFDSGATSHMCNGEVALDGAKDVQQQSSVANNAVSKVEAVGNVKLKADIGDGTCNVSLSKVQSIPDLAINLISVSKICSNDYTVTFSKDACEVRSASNELVAIGRASGGLYKLCVADEQVTCTAKEEFDMELWHRRREQTVR</sequence>
<evidence type="ECO:0000259" key="1">
    <source>
        <dbReference type="Pfam" id="PF22936"/>
    </source>
</evidence>
<gene>
    <name evidence="2" type="primary">110675222</name>
</gene>
<dbReference type="AlphaFoldDB" id="A0A6I8TVU4"/>
<keyword evidence="3" id="KW-1185">Reference proteome</keyword>
<reference evidence="2" key="2">
    <citation type="submission" date="2020-05" db="UniProtKB">
        <authorList>
            <consortium name="EnsemblMetazoa"/>
        </authorList>
    </citation>
    <scope>IDENTIFICATION</scope>
    <source>
        <strain evidence="2">LVP_AGWG</strain>
    </source>
</reference>
<dbReference type="Proteomes" id="UP000008820">
    <property type="component" value="Chromosome 2"/>
</dbReference>
<feature type="domain" description="Retrovirus-related Pol polyprotein from transposon TNT 1-94-like beta-barrel" evidence="1">
    <location>
        <begin position="29"/>
        <end position="111"/>
    </location>
</feature>
<organism evidence="2 3">
    <name type="scientific">Aedes aegypti</name>
    <name type="common">Yellowfever mosquito</name>
    <name type="synonym">Culex aegypti</name>
    <dbReference type="NCBI Taxonomy" id="7159"/>
    <lineage>
        <taxon>Eukaryota</taxon>
        <taxon>Metazoa</taxon>
        <taxon>Ecdysozoa</taxon>
        <taxon>Arthropoda</taxon>
        <taxon>Hexapoda</taxon>
        <taxon>Insecta</taxon>
        <taxon>Pterygota</taxon>
        <taxon>Neoptera</taxon>
        <taxon>Endopterygota</taxon>
        <taxon>Diptera</taxon>
        <taxon>Nematocera</taxon>
        <taxon>Culicoidea</taxon>
        <taxon>Culicidae</taxon>
        <taxon>Culicinae</taxon>
        <taxon>Aedini</taxon>
        <taxon>Aedes</taxon>
        <taxon>Stegomyia</taxon>
    </lineage>
</organism>
<evidence type="ECO:0000313" key="3">
    <source>
        <dbReference type="Proteomes" id="UP000008820"/>
    </source>
</evidence>
<reference evidence="2 3" key="1">
    <citation type="submission" date="2017-06" db="EMBL/GenBank/DDBJ databases">
        <title>Aedes aegypti genome working group (AGWG) sequencing and assembly.</title>
        <authorList>
            <consortium name="Aedes aegypti Genome Working Group (AGWG)"/>
            <person name="Matthews B.J."/>
        </authorList>
    </citation>
    <scope>NUCLEOTIDE SEQUENCE [LARGE SCALE GENOMIC DNA]</scope>
    <source>
        <strain evidence="2 3">LVP_AGWG</strain>
    </source>
</reference>
<proteinExistence type="predicted"/>
<dbReference type="InParanoid" id="A0A6I8TVU4"/>
<dbReference type="Pfam" id="PF22936">
    <property type="entry name" value="Pol_BBD"/>
    <property type="match status" value="1"/>
</dbReference>
<protein>
    <recommendedName>
        <fullName evidence="1">Retrovirus-related Pol polyprotein from transposon TNT 1-94-like beta-barrel domain-containing protein</fullName>
    </recommendedName>
</protein>
<accession>A0A6I8TVU4</accession>
<name>A0A6I8TVU4_AEDAE</name>
<dbReference type="OrthoDB" id="8053277at2759"/>
<evidence type="ECO:0000313" key="2">
    <source>
        <dbReference type="EnsemblMetazoa" id="AAEL027683-PA"/>
    </source>
</evidence>
<dbReference type="EnsemblMetazoa" id="AAEL027683-RA">
    <property type="protein sequence ID" value="AAEL027683-PA"/>
    <property type="gene ID" value="AAEL027683"/>
</dbReference>
<dbReference type="InterPro" id="IPR054722">
    <property type="entry name" value="PolX-like_BBD"/>
</dbReference>